<sequence>MAGYYRRYRRYNRYNRYGRGFSRGFKPFNKKKGGFQYKTADNSMTVSSYKNLGFTRAVKMNLRRQFNVTKGKCFRLCLNPFDSENQSDLFHVVPSSNGQPKYYPRFDFAKVECISINISPKQNSFDDSLSSYAIFYCIDSGIGESRFVSTTIEETESDYEMVKAYISNKDVREVNDDKKMTFNIKTIRFITSDDVTTIHIGNGFNIKEMCSGTVHDNGSYYSGLYDPKNGNQVLHPYGQEGQNEQEEHNGQYGMDIENDTILQKIICFGMVYMVFPPDHATNYTIDVVYKMKLYS</sequence>
<keyword evidence="2" id="KW-1185">Reference proteome</keyword>
<reference evidence="1 2" key="1">
    <citation type="submission" date="2012-10" db="EMBL/GenBank/DDBJ databases">
        <authorList>
            <person name="Zafar N."/>
            <person name="Inman J."/>
            <person name="Hall N."/>
            <person name="Lorenzi H."/>
            <person name="Caler E."/>
        </authorList>
    </citation>
    <scope>NUCLEOTIDE SEQUENCE [LARGE SCALE GENOMIC DNA]</scope>
    <source>
        <strain evidence="1 2">IP1</strain>
    </source>
</reference>
<name>A0A0A1U8E3_ENTIV</name>
<dbReference type="KEGG" id="eiv:EIN_150870"/>
<dbReference type="RefSeq" id="XP_004257981.1">
    <property type="nucleotide sequence ID" value="XM_004257933.1"/>
</dbReference>
<proteinExistence type="predicted"/>
<protein>
    <submittedName>
        <fullName evidence="1">Uncharacterized protein</fullName>
    </submittedName>
</protein>
<accession>A0A0A1U8E3</accession>
<evidence type="ECO:0000313" key="2">
    <source>
        <dbReference type="Proteomes" id="UP000014680"/>
    </source>
</evidence>
<dbReference type="Proteomes" id="UP000014680">
    <property type="component" value="Unassembled WGS sequence"/>
</dbReference>
<dbReference type="GeneID" id="14890268"/>
<dbReference type="AlphaFoldDB" id="A0A0A1U8E3"/>
<evidence type="ECO:0000313" key="1">
    <source>
        <dbReference type="EMBL" id="ELP91210.1"/>
    </source>
</evidence>
<organism evidence="1 2">
    <name type="scientific">Entamoeba invadens IP1</name>
    <dbReference type="NCBI Taxonomy" id="370355"/>
    <lineage>
        <taxon>Eukaryota</taxon>
        <taxon>Amoebozoa</taxon>
        <taxon>Evosea</taxon>
        <taxon>Archamoebae</taxon>
        <taxon>Mastigamoebida</taxon>
        <taxon>Entamoebidae</taxon>
        <taxon>Entamoeba</taxon>
    </lineage>
</organism>
<dbReference type="EMBL" id="KB206474">
    <property type="protein sequence ID" value="ELP91210.1"/>
    <property type="molecule type" value="Genomic_DNA"/>
</dbReference>
<dbReference type="VEuPathDB" id="AmoebaDB:EIN_150870"/>
<gene>
    <name evidence="1" type="ORF">EIN_150870</name>
</gene>